<evidence type="ECO:0000313" key="8">
    <source>
        <dbReference type="EMBL" id="GCD78093.1"/>
    </source>
</evidence>
<keyword evidence="3" id="KW-1003">Cell membrane</keyword>
<protein>
    <submittedName>
        <fullName evidence="8">Biopolymer transporter ExbD</fullName>
    </submittedName>
</protein>
<accession>A0A401XM66</accession>
<keyword evidence="7" id="KW-0813">Transport</keyword>
<gene>
    <name evidence="8" type="ORF">JCM31826_15750</name>
</gene>
<dbReference type="GO" id="GO:0005886">
    <property type="term" value="C:plasma membrane"/>
    <property type="evidence" value="ECO:0007669"/>
    <property type="project" value="UniProtKB-SubCell"/>
</dbReference>
<comment type="similarity">
    <text evidence="2 7">Belongs to the ExbD/TolR family.</text>
</comment>
<dbReference type="InterPro" id="IPR003400">
    <property type="entry name" value="ExbD"/>
</dbReference>
<dbReference type="RefSeq" id="WP_124398155.1">
    <property type="nucleotide sequence ID" value="NZ_BHZE01000016.1"/>
</dbReference>
<dbReference type="Proteomes" id="UP000286715">
    <property type="component" value="Unassembled WGS sequence"/>
</dbReference>
<keyword evidence="4 7" id="KW-0812">Transmembrane</keyword>
<keyword evidence="5" id="KW-1133">Transmembrane helix</keyword>
<evidence type="ECO:0000256" key="2">
    <source>
        <dbReference type="ARBA" id="ARBA00005811"/>
    </source>
</evidence>
<dbReference type="EMBL" id="BHZE01000016">
    <property type="protein sequence ID" value="GCD78093.1"/>
    <property type="molecule type" value="Genomic_DNA"/>
</dbReference>
<comment type="caution">
    <text evidence="8">The sequence shown here is derived from an EMBL/GenBank/DDBJ whole genome shotgun (WGS) entry which is preliminary data.</text>
</comment>
<keyword evidence="9" id="KW-1185">Reference proteome</keyword>
<dbReference type="AlphaFoldDB" id="A0A401XM66"/>
<evidence type="ECO:0000256" key="4">
    <source>
        <dbReference type="ARBA" id="ARBA00022692"/>
    </source>
</evidence>
<evidence type="ECO:0000313" key="9">
    <source>
        <dbReference type="Proteomes" id="UP000286715"/>
    </source>
</evidence>
<keyword evidence="6" id="KW-0472">Membrane</keyword>
<dbReference type="PANTHER" id="PTHR30558">
    <property type="entry name" value="EXBD MEMBRANE COMPONENT OF PMF-DRIVEN MACROMOLECULE IMPORT SYSTEM"/>
    <property type="match status" value="1"/>
</dbReference>
<organism evidence="8 9">
    <name type="scientific">Thermaurantimonas aggregans</name>
    <dbReference type="NCBI Taxonomy" id="2173829"/>
    <lineage>
        <taxon>Bacteria</taxon>
        <taxon>Pseudomonadati</taxon>
        <taxon>Bacteroidota</taxon>
        <taxon>Flavobacteriia</taxon>
        <taxon>Flavobacteriales</taxon>
        <taxon>Schleiferiaceae</taxon>
        <taxon>Thermaurantimonas</taxon>
    </lineage>
</organism>
<dbReference type="PANTHER" id="PTHR30558:SF3">
    <property type="entry name" value="BIOPOLYMER TRANSPORT PROTEIN EXBD-RELATED"/>
    <property type="match status" value="1"/>
</dbReference>
<dbReference type="OrthoDB" id="952702at2"/>
<name>A0A401XM66_9FLAO</name>
<evidence type="ECO:0000256" key="7">
    <source>
        <dbReference type="RuleBase" id="RU003879"/>
    </source>
</evidence>
<evidence type="ECO:0000256" key="3">
    <source>
        <dbReference type="ARBA" id="ARBA00022475"/>
    </source>
</evidence>
<proteinExistence type="inferred from homology"/>
<comment type="subcellular location">
    <subcellularLocation>
        <location evidence="1">Cell membrane</location>
        <topology evidence="1">Single-pass membrane protein</topology>
    </subcellularLocation>
    <subcellularLocation>
        <location evidence="7">Cell membrane</location>
        <topology evidence="7">Single-pass type II membrane protein</topology>
    </subcellularLocation>
</comment>
<evidence type="ECO:0000256" key="5">
    <source>
        <dbReference type="ARBA" id="ARBA00022989"/>
    </source>
</evidence>
<dbReference type="Pfam" id="PF02472">
    <property type="entry name" value="ExbD"/>
    <property type="match status" value="1"/>
</dbReference>
<dbReference type="GO" id="GO:0022857">
    <property type="term" value="F:transmembrane transporter activity"/>
    <property type="evidence" value="ECO:0007669"/>
    <property type="project" value="InterPro"/>
</dbReference>
<sequence length="166" mass="19183">MKETTSKKAQRWRKKILESGVDLDMNPMVDMAFLLLTFFMLTTTLTRPFAMELIMPAEEKQQESERPAIKASRVLVLIPYKQDTVLYYQGLPEGDFKKLLLYDVQQTENFFTAFKNSVKDPVIFIKPTASAPYETVVHTIDALNNHGLNRYALDELNDQESKFLQP</sequence>
<keyword evidence="7" id="KW-0653">Protein transport</keyword>
<dbReference type="GO" id="GO:0015031">
    <property type="term" value="P:protein transport"/>
    <property type="evidence" value="ECO:0007669"/>
    <property type="project" value="UniProtKB-KW"/>
</dbReference>
<evidence type="ECO:0000256" key="6">
    <source>
        <dbReference type="ARBA" id="ARBA00023136"/>
    </source>
</evidence>
<evidence type="ECO:0000256" key="1">
    <source>
        <dbReference type="ARBA" id="ARBA00004162"/>
    </source>
</evidence>
<reference evidence="8 9" key="1">
    <citation type="submission" date="2018-11" db="EMBL/GenBank/DDBJ databases">
        <title>Schleiferia aggregans sp. nov., a moderately thermophilic heterotrophic bacterium isolated from microbial mats at a terrestrial hot spring.</title>
        <authorList>
            <person name="Iino T."/>
            <person name="Ohkuma M."/>
            <person name="Haruta S."/>
        </authorList>
    </citation>
    <scope>NUCLEOTIDE SEQUENCE [LARGE SCALE GENOMIC DNA]</scope>
    <source>
        <strain evidence="8 9">LA</strain>
    </source>
</reference>